<dbReference type="SMART" id="SM00848">
    <property type="entry name" value="Inhibitor_I29"/>
    <property type="match status" value="1"/>
</dbReference>
<organism evidence="4 5">
    <name type="scientific">Arctia plantaginis</name>
    <name type="common">Wood tiger moth</name>
    <name type="synonym">Phalaena plantaginis</name>
    <dbReference type="NCBI Taxonomy" id="874455"/>
    <lineage>
        <taxon>Eukaryota</taxon>
        <taxon>Metazoa</taxon>
        <taxon>Ecdysozoa</taxon>
        <taxon>Arthropoda</taxon>
        <taxon>Hexapoda</taxon>
        <taxon>Insecta</taxon>
        <taxon>Pterygota</taxon>
        <taxon>Neoptera</taxon>
        <taxon>Endopterygota</taxon>
        <taxon>Lepidoptera</taxon>
        <taxon>Glossata</taxon>
        <taxon>Ditrysia</taxon>
        <taxon>Noctuoidea</taxon>
        <taxon>Erebidae</taxon>
        <taxon>Arctiinae</taxon>
        <taxon>Arctia</taxon>
    </lineage>
</organism>
<dbReference type="InterPro" id="IPR038765">
    <property type="entry name" value="Papain-like_cys_pep_sf"/>
</dbReference>
<protein>
    <recommendedName>
        <fullName evidence="2">Cathepsin propeptide inhibitor domain-containing protein</fullName>
    </recommendedName>
</protein>
<evidence type="ECO:0000256" key="1">
    <source>
        <dbReference type="SAM" id="SignalP"/>
    </source>
</evidence>
<keyword evidence="5" id="KW-1185">Reference proteome</keyword>
<feature type="chain" id="PRO_5036434255" description="Cathepsin propeptide inhibitor domain-containing protein" evidence="1">
    <location>
        <begin position="21"/>
        <end position="102"/>
    </location>
</feature>
<comment type="caution">
    <text evidence="4">The sequence shown here is derived from an EMBL/GenBank/DDBJ whole genome shotgun (WGS) entry which is preliminary data.</text>
</comment>
<dbReference type="SUPFAM" id="SSF54001">
    <property type="entry name" value="Cysteine proteinases"/>
    <property type="match status" value="1"/>
</dbReference>
<dbReference type="EMBL" id="CADEBC010000426">
    <property type="protein sequence ID" value="CAB3229979.1"/>
    <property type="molecule type" value="Genomic_DNA"/>
</dbReference>
<feature type="domain" description="Cathepsin propeptide inhibitor" evidence="2">
    <location>
        <begin position="32"/>
        <end position="88"/>
    </location>
</feature>
<dbReference type="InterPro" id="IPR013201">
    <property type="entry name" value="Prot_inhib_I29"/>
</dbReference>
<dbReference type="AlphaFoldDB" id="A0A8S0ZFR3"/>
<accession>A0A8S0ZFR3</accession>
<evidence type="ECO:0000313" key="3">
    <source>
        <dbReference type="EMBL" id="CAB3224270.1"/>
    </source>
</evidence>
<evidence type="ECO:0000313" key="4">
    <source>
        <dbReference type="EMBL" id="CAB3229979.1"/>
    </source>
</evidence>
<dbReference type="Gene3D" id="1.10.287.2250">
    <property type="match status" value="1"/>
</dbReference>
<dbReference type="Proteomes" id="UP000494256">
    <property type="component" value="Unassembled WGS sequence"/>
</dbReference>
<proteinExistence type="predicted"/>
<dbReference type="Proteomes" id="UP000494106">
    <property type="component" value="Unassembled WGS sequence"/>
</dbReference>
<reference evidence="5 6" key="1">
    <citation type="submission" date="2020-04" db="EMBL/GenBank/DDBJ databases">
        <authorList>
            <person name="Wallbank WR R."/>
            <person name="Pardo Diaz C."/>
            <person name="Kozak K."/>
            <person name="Martin S."/>
            <person name="Jiggins C."/>
            <person name="Moest M."/>
            <person name="Warren A I."/>
            <person name="Byers J.R.P. K."/>
            <person name="Montejo-Kovacevich G."/>
            <person name="Yen C E."/>
        </authorList>
    </citation>
    <scope>NUCLEOTIDE SEQUENCE [LARGE SCALE GENOMIC DNA]</scope>
</reference>
<sequence>MHGVNLISVIVFLIATSVDAEYYDLNNAESLFEVFVKDYDRHYKDNDDRDLHFKAFVNNLEATNKANAEDLESTYGITQFADFTPDEFKNFMDSTLQACQEP</sequence>
<feature type="signal peptide" evidence="1">
    <location>
        <begin position="1"/>
        <end position="20"/>
    </location>
</feature>
<keyword evidence="1" id="KW-0732">Signal</keyword>
<name>A0A8S0ZFR3_ARCPL</name>
<gene>
    <name evidence="3" type="ORF">APLA_LOCUS1841</name>
    <name evidence="4" type="ORF">APLA_LOCUS4046</name>
</gene>
<dbReference type="EMBL" id="CADEBD010000171">
    <property type="protein sequence ID" value="CAB3224270.1"/>
    <property type="molecule type" value="Genomic_DNA"/>
</dbReference>
<dbReference type="Pfam" id="PF08246">
    <property type="entry name" value="Inhibitor_I29"/>
    <property type="match status" value="1"/>
</dbReference>
<evidence type="ECO:0000313" key="5">
    <source>
        <dbReference type="Proteomes" id="UP000494106"/>
    </source>
</evidence>
<dbReference type="OrthoDB" id="5855924at2759"/>
<evidence type="ECO:0000313" key="6">
    <source>
        <dbReference type="Proteomes" id="UP000494256"/>
    </source>
</evidence>
<evidence type="ECO:0000259" key="2">
    <source>
        <dbReference type="SMART" id="SM00848"/>
    </source>
</evidence>